<reference evidence="1 2" key="1">
    <citation type="submission" date="2015-10" db="EMBL/GenBank/DDBJ databases">
        <title>Transcriptomic analysis of a linuron degrading triple-species bacterial consortium.</title>
        <authorList>
            <person name="Albers P."/>
        </authorList>
    </citation>
    <scope>NUCLEOTIDE SEQUENCE [LARGE SCALE GENOMIC DNA]</scope>
    <source>
        <strain evidence="1 2">WDL6</strain>
    </source>
</reference>
<name>A0A120CTW5_HYPSL</name>
<keyword evidence="2" id="KW-1185">Reference proteome</keyword>
<evidence type="ECO:0000313" key="1">
    <source>
        <dbReference type="EMBL" id="KWT65264.1"/>
    </source>
</evidence>
<dbReference type="AlphaFoldDB" id="A0A120CTW5"/>
<dbReference type="Proteomes" id="UP000059074">
    <property type="component" value="Unassembled WGS sequence"/>
</dbReference>
<protein>
    <submittedName>
        <fullName evidence="1">Uncharacterized protein</fullName>
    </submittedName>
</protein>
<dbReference type="EMBL" id="LMTR01000082">
    <property type="protein sequence ID" value="KWT65264.1"/>
    <property type="molecule type" value="Genomic_DNA"/>
</dbReference>
<dbReference type="STRING" id="121290.APY04_3013"/>
<proteinExistence type="predicted"/>
<gene>
    <name evidence="1" type="ORF">APY04_3013</name>
</gene>
<sequence>MLIIRRAIDGIAVPVLNLLSGLQFPAIPAKRVFISMLPVSVYRPAI</sequence>
<evidence type="ECO:0000313" key="2">
    <source>
        <dbReference type="Proteomes" id="UP000059074"/>
    </source>
</evidence>
<organism evidence="1 2">
    <name type="scientific">Hyphomicrobium sulfonivorans</name>
    <dbReference type="NCBI Taxonomy" id="121290"/>
    <lineage>
        <taxon>Bacteria</taxon>
        <taxon>Pseudomonadati</taxon>
        <taxon>Pseudomonadota</taxon>
        <taxon>Alphaproteobacteria</taxon>
        <taxon>Hyphomicrobiales</taxon>
        <taxon>Hyphomicrobiaceae</taxon>
        <taxon>Hyphomicrobium</taxon>
    </lineage>
</organism>
<comment type="caution">
    <text evidence="1">The sequence shown here is derived from an EMBL/GenBank/DDBJ whole genome shotgun (WGS) entry which is preliminary data.</text>
</comment>
<accession>A0A120CTW5</accession>